<dbReference type="PANTHER" id="PTHR10030">
    <property type="entry name" value="ALPHA-L-FUCOSIDASE"/>
    <property type="match status" value="1"/>
</dbReference>
<dbReference type="InterPro" id="IPR016286">
    <property type="entry name" value="FUC_metazoa-typ"/>
</dbReference>
<dbReference type="GO" id="GO:0016139">
    <property type="term" value="P:glycoside catabolic process"/>
    <property type="evidence" value="ECO:0007669"/>
    <property type="project" value="TreeGrafter"/>
</dbReference>
<evidence type="ECO:0000313" key="9">
    <source>
        <dbReference type="Proteomes" id="UP000515292"/>
    </source>
</evidence>
<name>A0A7G5ILR5_9SPHN</name>
<evidence type="ECO:0000256" key="4">
    <source>
        <dbReference type="ARBA" id="ARBA00022729"/>
    </source>
</evidence>
<dbReference type="PIRSF" id="PIRSF001092">
    <property type="entry name" value="Alpha-L-fucosidase"/>
    <property type="match status" value="1"/>
</dbReference>
<dbReference type="InterPro" id="IPR017853">
    <property type="entry name" value="GH"/>
</dbReference>
<evidence type="ECO:0000259" key="7">
    <source>
        <dbReference type="Pfam" id="PF01120"/>
    </source>
</evidence>
<keyword evidence="9" id="KW-1185">Reference proteome</keyword>
<dbReference type="SMART" id="SM00812">
    <property type="entry name" value="Alpha_L_fucos"/>
    <property type="match status" value="1"/>
</dbReference>
<dbReference type="EMBL" id="CP059851">
    <property type="protein sequence ID" value="QMW24307.1"/>
    <property type="molecule type" value="Genomic_DNA"/>
</dbReference>
<accession>A0A7G5ILR5</accession>
<dbReference type="SUPFAM" id="SSF51445">
    <property type="entry name" value="(Trans)glycosidases"/>
    <property type="match status" value="1"/>
</dbReference>
<dbReference type="Gene3D" id="3.20.20.80">
    <property type="entry name" value="Glycosidases"/>
    <property type="match status" value="1"/>
</dbReference>
<evidence type="ECO:0000313" key="8">
    <source>
        <dbReference type="EMBL" id="QMW24307.1"/>
    </source>
</evidence>
<evidence type="ECO:0000256" key="2">
    <source>
        <dbReference type="ARBA" id="ARBA00007951"/>
    </source>
</evidence>
<dbReference type="GO" id="GO:0004560">
    <property type="term" value="F:alpha-L-fucosidase activity"/>
    <property type="evidence" value="ECO:0007669"/>
    <property type="project" value="InterPro"/>
</dbReference>
<comment type="similarity">
    <text evidence="2">Belongs to the glycosyl hydrolase 29 family.</text>
</comment>
<dbReference type="KEGG" id="sand:H3309_07600"/>
<dbReference type="Proteomes" id="UP000515292">
    <property type="component" value="Chromosome"/>
</dbReference>
<keyword evidence="5" id="KW-0378">Hydrolase</keyword>
<dbReference type="InterPro" id="IPR000933">
    <property type="entry name" value="Glyco_hydro_29"/>
</dbReference>
<protein>
    <recommendedName>
        <fullName evidence="3">alpha-L-fucosidase</fullName>
        <ecNumber evidence="3">3.2.1.51</ecNumber>
    </recommendedName>
</protein>
<keyword evidence="6" id="KW-0326">Glycosidase</keyword>
<proteinExistence type="inferred from homology"/>
<sequence>MPAHHDLAAGHPRYLPVPASLNHHPLPAWFQQAKLGIFVHWGLYSVPAFAPRGPNPNPAAPDANAFNPYAEWYANTMQFPGSETAAYHRTHFGDAPYADFTPAFETAAANADYTAWARTFAASGARYVILVTKHHDGYPLWPTAVPNPHRPGWHCQTDVVGKLAAAVRAENMRFGIYYSGGLDWTFNPARVDNARDMLRSMPHSHAYDSYVAAHYRELIAHVRPDYLWNDVGYPVEQSSFALMADFYNGNPDGLVNDRWLGARELLTAPPEQQAIRMREFGRYLAQHRPPPPPHYDVITPEYAADLQPLEKPWEATRGIGFSFGYNANEPETDLLAPNSLVALYRRIVASGGNLLLNVGPRGDGSLCPMQVARLHALGESRH</sequence>
<dbReference type="InterPro" id="IPR057739">
    <property type="entry name" value="Glyco_hydro_29_N"/>
</dbReference>
<dbReference type="RefSeq" id="WP_182298155.1">
    <property type="nucleotide sequence ID" value="NZ_CP059851.1"/>
</dbReference>
<evidence type="ECO:0000256" key="3">
    <source>
        <dbReference type="ARBA" id="ARBA00012662"/>
    </source>
</evidence>
<evidence type="ECO:0000256" key="5">
    <source>
        <dbReference type="ARBA" id="ARBA00022801"/>
    </source>
</evidence>
<dbReference type="SMR" id="A0A7G5ILR5"/>
<evidence type="ECO:0000256" key="6">
    <source>
        <dbReference type="ARBA" id="ARBA00023295"/>
    </source>
</evidence>
<reference evidence="8 9" key="1">
    <citation type="submission" date="2020-07" db="EMBL/GenBank/DDBJ databases">
        <title>Complete genome sequence for Sandaracinobacter sp. M6.</title>
        <authorList>
            <person name="Tang Y."/>
            <person name="Liu Q."/>
            <person name="Guo Z."/>
            <person name="Lei P."/>
            <person name="Huang B."/>
        </authorList>
    </citation>
    <scope>NUCLEOTIDE SEQUENCE [LARGE SCALE GENOMIC DNA]</scope>
    <source>
        <strain evidence="8 9">M6</strain>
    </source>
</reference>
<evidence type="ECO:0000256" key="1">
    <source>
        <dbReference type="ARBA" id="ARBA00004071"/>
    </source>
</evidence>
<dbReference type="Pfam" id="PF01120">
    <property type="entry name" value="Alpha_L_fucos"/>
    <property type="match status" value="1"/>
</dbReference>
<comment type="function">
    <text evidence="1">Alpha-L-fucosidase is responsible for hydrolyzing the alpha-1,6-linked fucose joined to the reducing-end N-acetylglucosamine of the carbohydrate moieties of glycoproteins.</text>
</comment>
<keyword evidence="4" id="KW-0732">Signal</keyword>
<dbReference type="EC" id="3.2.1.51" evidence="3"/>
<gene>
    <name evidence="8" type="ORF">H3309_07600</name>
</gene>
<dbReference type="GO" id="GO:0006004">
    <property type="term" value="P:fucose metabolic process"/>
    <property type="evidence" value="ECO:0007669"/>
    <property type="project" value="InterPro"/>
</dbReference>
<feature type="domain" description="Glycoside hydrolase family 29 N-terminal" evidence="7">
    <location>
        <begin position="11"/>
        <end position="379"/>
    </location>
</feature>
<organism evidence="8 9">
    <name type="scientific">Sandaracinobacteroides saxicola</name>
    <dbReference type="NCBI Taxonomy" id="2759707"/>
    <lineage>
        <taxon>Bacteria</taxon>
        <taxon>Pseudomonadati</taxon>
        <taxon>Pseudomonadota</taxon>
        <taxon>Alphaproteobacteria</taxon>
        <taxon>Sphingomonadales</taxon>
        <taxon>Sphingosinicellaceae</taxon>
        <taxon>Sandaracinobacteroides</taxon>
    </lineage>
</organism>
<dbReference type="GO" id="GO:0005764">
    <property type="term" value="C:lysosome"/>
    <property type="evidence" value="ECO:0007669"/>
    <property type="project" value="TreeGrafter"/>
</dbReference>
<dbReference type="AlphaFoldDB" id="A0A7G5ILR5"/>
<dbReference type="PANTHER" id="PTHR10030:SF37">
    <property type="entry name" value="ALPHA-L-FUCOSIDASE-RELATED"/>
    <property type="match status" value="1"/>
</dbReference>